<dbReference type="Proteomes" id="UP000009224">
    <property type="component" value="Chromosome"/>
</dbReference>
<proteinExistence type="predicted"/>
<organism evidence="2 3">
    <name type="scientific">Mycolicibacter sinensis (strain JDM601)</name>
    <name type="common">Mycobacterium sinense</name>
    <dbReference type="NCBI Taxonomy" id="875328"/>
    <lineage>
        <taxon>Bacteria</taxon>
        <taxon>Bacillati</taxon>
        <taxon>Actinomycetota</taxon>
        <taxon>Actinomycetes</taxon>
        <taxon>Mycobacteriales</taxon>
        <taxon>Mycobacteriaceae</taxon>
        <taxon>Mycolicibacter</taxon>
    </lineage>
</organism>
<keyword evidence="3" id="KW-1185">Reference proteome</keyword>
<feature type="region of interest" description="Disordered" evidence="1">
    <location>
        <begin position="1"/>
        <end position="21"/>
    </location>
</feature>
<evidence type="ECO:0000313" key="3">
    <source>
        <dbReference type="Proteomes" id="UP000009224"/>
    </source>
</evidence>
<sequence length="94" mass="9975">MSQFGFEPTAGEDRQCLSGSHHPALAVEQGAQSVVHAADRRCLTAPTVTSVVQIRANCGQRQNCAHSSTPVSVHSCTKFPACRRADMHARATGS</sequence>
<dbReference type="AlphaFoldDB" id="F5Z314"/>
<reference evidence="2 3" key="1">
    <citation type="journal article" date="2011" name="J. Bacteriol.">
        <title>Complete genome sequence of a novel clinical isolate, the nontuberculous Mycobacterium strain JDM601.</title>
        <authorList>
            <person name="Zhang Z.Y."/>
            <person name="Sun Z.Q."/>
            <person name="Wang Z.L."/>
            <person name="Wen Z.L."/>
            <person name="Sun Q.W."/>
            <person name="Zhu Z.Q."/>
            <person name="Song Y.Z."/>
            <person name="Zhao J.W."/>
            <person name="Wang H.H."/>
            <person name="Zhang S.L."/>
            <person name="Guo X.K."/>
        </authorList>
    </citation>
    <scope>NUCLEOTIDE SEQUENCE [LARGE SCALE GENOMIC DNA]</scope>
    <source>
        <strain evidence="2 3">JDM601</strain>
    </source>
</reference>
<gene>
    <name evidence="2" type="ordered locus">JDM601_3130</name>
</gene>
<evidence type="ECO:0000313" key="2">
    <source>
        <dbReference type="EMBL" id="AEF37130.1"/>
    </source>
</evidence>
<accession>F5Z314</accession>
<name>F5Z314_MYCSD</name>
<dbReference type="EMBL" id="CP002329">
    <property type="protein sequence ID" value="AEF37130.1"/>
    <property type="molecule type" value="Genomic_DNA"/>
</dbReference>
<protein>
    <submittedName>
        <fullName evidence="2">Uncharacterized protein</fullName>
    </submittedName>
</protein>
<dbReference type="HOGENOM" id="CLU_2383074_0_0_11"/>
<evidence type="ECO:0000256" key="1">
    <source>
        <dbReference type="SAM" id="MobiDB-lite"/>
    </source>
</evidence>
<dbReference type="KEGG" id="mjd:JDM601_3130"/>